<protein>
    <submittedName>
        <fullName evidence="2">Putative YopX protein</fullName>
    </submittedName>
</protein>
<evidence type="ECO:0000313" key="2">
    <source>
        <dbReference type="EMBL" id="QJA48799.1"/>
    </source>
</evidence>
<reference evidence="2" key="1">
    <citation type="submission" date="2020-03" db="EMBL/GenBank/DDBJ databases">
        <title>The deep terrestrial virosphere.</title>
        <authorList>
            <person name="Holmfeldt K."/>
            <person name="Nilsson E."/>
            <person name="Simone D."/>
            <person name="Lopez-Fernandez M."/>
            <person name="Wu X."/>
            <person name="de Brujin I."/>
            <person name="Lundin D."/>
            <person name="Andersson A."/>
            <person name="Bertilsson S."/>
            <person name="Dopson M."/>
        </authorList>
    </citation>
    <scope>NUCLEOTIDE SEQUENCE</scope>
    <source>
        <strain evidence="2">TM448A01161</strain>
        <strain evidence="3">TM448B01396</strain>
    </source>
</reference>
<gene>
    <name evidence="2" type="ORF">TM448A01161_0014</name>
    <name evidence="3" type="ORF">TM448B01396_0011</name>
</gene>
<dbReference type="EMBL" id="MT144752">
    <property type="protein sequence ID" value="QJH98784.1"/>
    <property type="molecule type" value="Genomic_DNA"/>
</dbReference>
<dbReference type="InterPro" id="IPR019096">
    <property type="entry name" value="YopX_protein"/>
</dbReference>
<feature type="domain" description="YopX protein" evidence="1">
    <location>
        <begin position="4"/>
        <end position="116"/>
    </location>
</feature>
<accession>A0A6H1ZMU7</accession>
<dbReference type="Pfam" id="PF09643">
    <property type="entry name" value="YopX"/>
    <property type="match status" value="1"/>
</dbReference>
<dbReference type="AlphaFoldDB" id="A0A6H1ZMU7"/>
<dbReference type="EMBL" id="MT144103">
    <property type="protein sequence ID" value="QJA48799.1"/>
    <property type="molecule type" value="Genomic_DNA"/>
</dbReference>
<name>A0A6H1ZMU7_9ZZZZ</name>
<sequence>MITKYKALEIKTQKTWNVTRLDFDNDGNLTFIWCKGSVIDFLVEQTCGDPCEFELKQFIGEVDKNGRDIYEGDFVSFIGSVEDNSKEAYAAGFGGEVYYKQKTERVIFENGEFHANHFDYDSTPDWKDMEVVSQ</sequence>
<evidence type="ECO:0000259" key="1">
    <source>
        <dbReference type="Pfam" id="PF09643"/>
    </source>
</evidence>
<dbReference type="InterPro" id="IPR023385">
    <property type="entry name" value="YopX-like_C"/>
</dbReference>
<organism evidence="2">
    <name type="scientific">viral metagenome</name>
    <dbReference type="NCBI Taxonomy" id="1070528"/>
    <lineage>
        <taxon>unclassified sequences</taxon>
        <taxon>metagenomes</taxon>
        <taxon>organismal metagenomes</taxon>
    </lineage>
</organism>
<evidence type="ECO:0000313" key="3">
    <source>
        <dbReference type="EMBL" id="QJH98784.1"/>
    </source>
</evidence>
<dbReference type="Gene3D" id="2.30.30.290">
    <property type="entry name" value="YopX-like domains"/>
    <property type="match status" value="1"/>
</dbReference>
<proteinExistence type="predicted"/>
<dbReference type="SUPFAM" id="SSF159006">
    <property type="entry name" value="YopX-like"/>
    <property type="match status" value="1"/>
</dbReference>